<evidence type="ECO:0000313" key="5">
    <source>
        <dbReference type="Proteomes" id="UP000250140"/>
    </source>
</evidence>
<dbReference type="InterPro" id="IPR038607">
    <property type="entry name" value="PhoD-like_sf"/>
</dbReference>
<organism evidence="4 5">
    <name type="scientific">Glonium stellatum</name>
    <dbReference type="NCBI Taxonomy" id="574774"/>
    <lineage>
        <taxon>Eukaryota</taxon>
        <taxon>Fungi</taxon>
        <taxon>Dikarya</taxon>
        <taxon>Ascomycota</taxon>
        <taxon>Pezizomycotina</taxon>
        <taxon>Dothideomycetes</taxon>
        <taxon>Pleosporomycetidae</taxon>
        <taxon>Gloniales</taxon>
        <taxon>Gloniaceae</taxon>
        <taxon>Glonium</taxon>
    </lineage>
</organism>
<dbReference type="Gene3D" id="3.60.21.70">
    <property type="entry name" value="PhoD-like phosphatase"/>
    <property type="match status" value="1"/>
</dbReference>
<dbReference type="EMBL" id="KV749577">
    <property type="protein sequence ID" value="OCL08839.1"/>
    <property type="molecule type" value="Genomic_DNA"/>
</dbReference>
<reference evidence="4 5" key="1">
    <citation type="journal article" date="2016" name="Nat. Commun.">
        <title>Ectomycorrhizal ecology is imprinted in the genome of the dominant symbiotic fungus Cenococcum geophilum.</title>
        <authorList>
            <consortium name="DOE Joint Genome Institute"/>
            <person name="Peter M."/>
            <person name="Kohler A."/>
            <person name="Ohm R.A."/>
            <person name="Kuo A."/>
            <person name="Krutzmann J."/>
            <person name="Morin E."/>
            <person name="Arend M."/>
            <person name="Barry K.W."/>
            <person name="Binder M."/>
            <person name="Choi C."/>
            <person name="Clum A."/>
            <person name="Copeland A."/>
            <person name="Grisel N."/>
            <person name="Haridas S."/>
            <person name="Kipfer T."/>
            <person name="LaButti K."/>
            <person name="Lindquist E."/>
            <person name="Lipzen A."/>
            <person name="Maire R."/>
            <person name="Meier B."/>
            <person name="Mihaltcheva S."/>
            <person name="Molinier V."/>
            <person name="Murat C."/>
            <person name="Poggeler S."/>
            <person name="Quandt C.A."/>
            <person name="Sperisen C."/>
            <person name="Tritt A."/>
            <person name="Tisserant E."/>
            <person name="Crous P.W."/>
            <person name="Henrissat B."/>
            <person name="Nehls U."/>
            <person name="Egli S."/>
            <person name="Spatafora J.W."/>
            <person name="Grigoriev I.V."/>
            <person name="Martin F.M."/>
        </authorList>
    </citation>
    <scope>NUCLEOTIDE SEQUENCE [LARGE SCALE GENOMIC DNA]</scope>
    <source>
        <strain evidence="4 5">CBS 207.34</strain>
    </source>
</reference>
<dbReference type="InterPro" id="IPR029052">
    <property type="entry name" value="Metallo-depent_PP-like"/>
</dbReference>
<keyword evidence="5" id="KW-1185">Reference proteome</keyword>
<dbReference type="AlphaFoldDB" id="A0A8E2JTS1"/>
<evidence type="ECO:0000256" key="1">
    <source>
        <dbReference type="SAM" id="SignalP"/>
    </source>
</evidence>
<feature type="signal peptide" evidence="1">
    <location>
        <begin position="1"/>
        <end position="17"/>
    </location>
</feature>
<name>A0A8E2JTS1_9PEZI</name>
<dbReference type="InterPro" id="IPR032093">
    <property type="entry name" value="PhoD_N"/>
</dbReference>
<dbReference type="Gene3D" id="2.60.40.380">
    <property type="entry name" value="Purple acid phosphatase-like, N-terminal"/>
    <property type="match status" value="1"/>
</dbReference>
<dbReference type="InterPro" id="IPR052900">
    <property type="entry name" value="Phospholipid_Metab_Enz"/>
</dbReference>
<accession>A0A8E2JTS1</accession>
<evidence type="ECO:0000259" key="2">
    <source>
        <dbReference type="Pfam" id="PF09423"/>
    </source>
</evidence>
<dbReference type="OrthoDB" id="3940749at2759"/>
<feature type="domain" description="PhoD-like phosphatase metallophosphatase" evidence="2">
    <location>
        <begin position="191"/>
        <end position="296"/>
    </location>
</feature>
<feature type="domain" description="Phospholipase D N-terminal" evidence="3">
    <location>
        <begin position="61"/>
        <end position="178"/>
    </location>
</feature>
<sequence>MMLESIVFFSCIAAAAASWTKNLNYRSPSEHHPFMGIAVHKVIRRNSLKERFDLGQLNFTHGVASGDPYPNSVILWTRCSPVYGDDKSNIAVSGTVPLFNHETEQYVKVSTSPVCVQYKVAIDSGMKQAVTSRTAYTSSDIDYTLKVEAAGLELFTQYYYQFTVCNSKNSSPIGRTKTTPKANDKTGTISLAVYSCSNYNFGFFNAFGNLAKKNSVDYVIHLGDFIYEYAEGAYGWGWSIGRISQPNAECRTLYDYRKRHATYRADLDSIENFQAFAWIPVWDDHEVADNSYRRTTSY</sequence>
<protein>
    <submittedName>
        <fullName evidence="4">Uncharacterized protein</fullName>
    </submittedName>
</protein>
<dbReference type="Proteomes" id="UP000250140">
    <property type="component" value="Unassembled WGS sequence"/>
</dbReference>
<dbReference type="Pfam" id="PF09423">
    <property type="entry name" value="PhoD"/>
    <property type="match status" value="1"/>
</dbReference>
<dbReference type="PANTHER" id="PTHR43606:SF7">
    <property type="entry name" value="PHOSPHATASE, PUTATIVE (AFU_ORTHOLOGUE AFUA_6G08710)-RELATED"/>
    <property type="match status" value="1"/>
</dbReference>
<feature type="chain" id="PRO_5034141623" evidence="1">
    <location>
        <begin position="18"/>
        <end position="298"/>
    </location>
</feature>
<keyword evidence="1" id="KW-0732">Signal</keyword>
<dbReference type="Pfam" id="PF16655">
    <property type="entry name" value="PhoD_N"/>
    <property type="match status" value="1"/>
</dbReference>
<dbReference type="InterPro" id="IPR018946">
    <property type="entry name" value="PhoD-like_MPP"/>
</dbReference>
<dbReference type="SUPFAM" id="SSF56300">
    <property type="entry name" value="Metallo-dependent phosphatases"/>
    <property type="match status" value="1"/>
</dbReference>
<gene>
    <name evidence="4" type="ORF">AOQ84DRAFT_405867</name>
</gene>
<evidence type="ECO:0000259" key="3">
    <source>
        <dbReference type="Pfam" id="PF16655"/>
    </source>
</evidence>
<proteinExistence type="predicted"/>
<dbReference type="PANTHER" id="PTHR43606">
    <property type="entry name" value="PHOSPHATASE, PUTATIVE (AFU_ORTHOLOGUE AFUA_6G08710)-RELATED"/>
    <property type="match status" value="1"/>
</dbReference>
<evidence type="ECO:0000313" key="4">
    <source>
        <dbReference type="EMBL" id="OCL08839.1"/>
    </source>
</evidence>